<dbReference type="RefSeq" id="WP_184653995.1">
    <property type="nucleotide sequence ID" value="NZ_JACHBU010000002.1"/>
</dbReference>
<dbReference type="Gene3D" id="3.90.550.10">
    <property type="entry name" value="Spore Coat Polysaccharide Biosynthesis Protein SpsA, Chain A"/>
    <property type="match status" value="1"/>
</dbReference>
<proteinExistence type="predicted"/>
<keyword evidence="2" id="KW-1185">Reference proteome</keyword>
<sequence>MLTVLMECRDQEAELAQTLSVLVSAAVEGLVSDVVVLDHNSRDGSSRVADAAGCRFHSTWDIVDVLQKARAEWLLLLEPGARLQAGWIDDVMEYLALNRQPARFSPSRTYRKPFLTRIVRSVPPLEQGLILPKQQAVTLAKSGMGLEDIAKGVKTAAKPSRLASEMIPAWVAASAR</sequence>
<accession>A0A7X0JI21</accession>
<evidence type="ECO:0008006" key="3">
    <source>
        <dbReference type="Google" id="ProtNLM"/>
    </source>
</evidence>
<protein>
    <recommendedName>
        <fullName evidence="3">Glycosyl transferase</fullName>
    </recommendedName>
</protein>
<dbReference type="InterPro" id="IPR029044">
    <property type="entry name" value="Nucleotide-diphossugar_trans"/>
</dbReference>
<name>A0A7X0JI21_9HYPH</name>
<comment type="caution">
    <text evidence="1">The sequence shown here is derived from an EMBL/GenBank/DDBJ whole genome shotgun (WGS) entry which is preliminary data.</text>
</comment>
<organism evidence="1 2">
    <name type="scientific">Rhizobium soli</name>
    <dbReference type="NCBI Taxonomy" id="424798"/>
    <lineage>
        <taxon>Bacteria</taxon>
        <taxon>Pseudomonadati</taxon>
        <taxon>Pseudomonadota</taxon>
        <taxon>Alphaproteobacteria</taxon>
        <taxon>Hyphomicrobiales</taxon>
        <taxon>Rhizobiaceae</taxon>
        <taxon>Rhizobium/Agrobacterium group</taxon>
        <taxon>Rhizobium</taxon>
    </lineage>
</organism>
<evidence type="ECO:0000313" key="1">
    <source>
        <dbReference type="EMBL" id="MBB6507585.1"/>
    </source>
</evidence>
<evidence type="ECO:0000313" key="2">
    <source>
        <dbReference type="Proteomes" id="UP000585437"/>
    </source>
</evidence>
<dbReference type="SUPFAM" id="SSF53448">
    <property type="entry name" value="Nucleotide-diphospho-sugar transferases"/>
    <property type="match status" value="1"/>
</dbReference>
<gene>
    <name evidence="1" type="ORF">F4695_000917</name>
</gene>
<dbReference type="AlphaFoldDB" id="A0A7X0JI21"/>
<dbReference type="Proteomes" id="UP000585437">
    <property type="component" value="Unassembled WGS sequence"/>
</dbReference>
<reference evidence="1 2" key="1">
    <citation type="submission" date="2020-08" db="EMBL/GenBank/DDBJ databases">
        <title>The Agave Microbiome: Exploring the role of microbial communities in plant adaptations to desert environments.</title>
        <authorList>
            <person name="Partida-Martinez L.P."/>
        </authorList>
    </citation>
    <scope>NUCLEOTIDE SEQUENCE [LARGE SCALE GENOMIC DNA]</scope>
    <source>
        <strain evidence="1 2">AS3.12</strain>
    </source>
</reference>
<dbReference type="EMBL" id="JACHBU010000002">
    <property type="protein sequence ID" value="MBB6507585.1"/>
    <property type="molecule type" value="Genomic_DNA"/>
</dbReference>